<keyword evidence="4" id="KW-1185">Reference proteome</keyword>
<dbReference type="SUPFAM" id="SSF51126">
    <property type="entry name" value="Pectin lyase-like"/>
    <property type="match status" value="1"/>
</dbReference>
<accession>A0ABU5QKQ5</accession>
<feature type="domain" description="Right handed beta helix" evidence="2">
    <location>
        <begin position="332"/>
        <end position="386"/>
    </location>
</feature>
<evidence type="ECO:0000313" key="4">
    <source>
        <dbReference type="Proteomes" id="UP001304671"/>
    </source>
</evidence>
<evidence type="ECO:0000313" key="3">
    <source>
        <dbReference type="EMBL" id="MEA5257637.1"/>
    </source>
</evidence>
<comment type="caution">
    <text evidence="3">The sequence shown here is derived from an EMBL/GenBank/DDBJ whole genome shotgun (WGS) entry which is preliminary data.</text>
</comment>
<dbReference type="EMBL" id="JAYFUL010000008">
    <property type="protein sequence ID" value="MEA5257637.1"/>
    <property type="molecule type" value="Genomic_DNA"/>
</dbReference>
<dbReference type="InterPro" id="IPR012334">
    <property type="entry name" value="Pectin_lyas_fold"/>
</dbReference>
<sequence>MKTIKIVLLLLSSQIIYAQADKTLLFSAGQNIYVSPKGNDTNAGTKAKPVASFAKAQTLARKTQAGKPVNVIFMDGIYYLPETVHFTADDSKSLTSPIKYTAEHEGKAIISGGLLLKLNWKPWQKGIYKAQVPNNVAIDQLYINGVRQRMARFPNAVAGKNVFDTWELDHNAKADVATNPFILSRTQNWVNPEGGYIHAMHSALWGDMHWVIQGKNPDGTLKYEGGWQNNRPSAMHPLYRMVENVFEELDVEGEWFYNKNEHSLYYMPPSTTDLKTAKVEVVRLRHLIEFNGSKEKPVSGISLEGFVFRHAARTFMDNKEPLLRSDWTVYRGGAVVFNGAEDCAIKDCEFDQVGGNTIFVNNYNRRITIKGCYIHHSGANGIAFVGDPATVRSPLFRYGNQDFKHLDKTPGPKGDNFPEDCLVEDCLITMTGRDEKQTAPVHIAISHKIRVNHCSIYDVPRAGININEGTFGGNIIEHCDIFNTVLETGDHGSFNSWGRDRFWTPEINETVAEVAKEPTLPFWDILEPNILRNSRWRCDHGWDIDLDDGSTSYRIYNNLLLRGGLKMREGYDRIATNNIIINNSLHPHVWYQNSGDVFKNNIVFMAYRPAVMNKSIAQNGKWGKELDYNFFVSNQENMKRYAQNGCDEHSLNGDAMFVNPEKGDFRVKDTSPALKIGFVNFPLDNFGVTKPSLKAIAKTPVIPTININTEFIHAQPNSAFTWMGTSLKEPQGDELSAYGLGFDEIGVALLDFTDDALATKLGFNKGDLIQTINGVKISNIQSLKEYVSSDKAKLNLQEFVIIRNQAKQKLNINQAIFGVLIMQK</sequence>
<dbReference type="InterPro" id="IPR011050">
    <property type="entry name" value="Pectin_lyase_fold/virulence"/>
</dbReference>
<dbReference type="Proteomes" id="UP001304671">
    <property type="component" value="Unassembled WGS sequence"/>
</dbReference>
<evidence type="ECO:0000259" key="2">
    <source>
        <dbReference type="Pfam" id="PF13229"/>
    </source>
</evidence>
<dbReference type="InterPro" id="IPR039448">
    <property type="entry name" value="Beta_helix"/>
</dbReference>
<dbReference type="InterPro" id="IPR036034">
    <property type="entry name" value="PDZ_sf"/>
</dbReference>
<dbReference type="SUPFAM" id="SSF50156">
    <property type="entry name" value="PDZ domain-like"/>
    <property type="match status" value="1"/>
</dbReference>
<evidence type="ECO:0000256" key="1">
    <source>
        <dbReference type="SAM" id="SignalP"/>
    </source>
</evidence>
<keyword evidence="1" id="KW-0732">Signal</keyword>
<dbReference type="Pfam" id="PF13229">
    <property type="entry name" value="Beta_helix"/>
    <property type="match status" value="1"/>
</dbReference>
<dbReference type="SMART" id="SM00710">
    <property type="entry name" value="PbH1"/>
    <property type="match status" value="3"/>
</dbReference>
<feature type="signal peptide" evidence="1">
    <location>
        <begin position="1"/>
        <end position="20"/>
    </location>
</feature>
<protein>
    <submittedName>
        <fullName evidence="3">Right-handed parallel beta-helix repeat-containing protein</fullName>
    </submittedName>
</protein>
<organism evidence="3 4">
    <name type="scientific">Arcicella aquatica</name>
    <dbReference type="NCBI Taxonomy" id="217141"/>
    <lineage>
        <taxon>Bacteria</taxon>
        <taxon>Pseudomonadati</taxon>
        <taxon>Bacteroidota</taxon>
        <taxon>Cytophagia</taxon>
        <taxon>Cytophagales</taxon>
        <taxon>Flectobacillaceae</taxon>
        <taxon>Arcicella</taxon>
    </lineage>
</organism>
<name>A0ABU5QKQ5_9BACT</name>
<dbReference type="PANTHER" id="PTHR36453:SF1">
    <property type="entry name" value="RIGHT HANDED BETA HELIX DOMAIN-CONTAINING PROTEIN"/>
    <property type="match status" value="1"/>
</dbReference>
<proteinExistence type="predicted"/>
<dbReference type="Gene3D" id="2.160.20.10">
    <property type="entry name" value="Single-stranded right-handed beta-helix, Pectin lyase-like"/>
    <property type="match status" value="2"/>
</dbReference>
<dbReference type="Gene3D" id="2.30.42.10">
    <property type="match status" value="1"/>
</dbReference>
<feature type="chain" id="PRO_5045726095" evidence="1">
    <location>
        <begin position="21"/>
        <end position="824"/>
    </location>
</feature>
<dbReference type="InterPro" id="IPR006626">
    <property type="entry name" value="PbH1"/>
</dbReference>
<dbReference type="PANTHER" id="PTHR36453">
    <property type="entry name" value="SECRETED PROTEIN-RELATED"/>
    <property type="match status" value="1"/>
</dbReference>
<dbReference type="RefSeq" id="WP_323248139.1">
    <property type="nucleotide sequence ID" value="NZ_JAYFUL010000008.1"/>
</dbReference>
<reference evidence="3 4" key="1">
    <citation type="submission" date="2023-12" db="EMBL/GenBank/DDBJ databases">
        <title>Novel species of the genus Arcicella isolated from rivers.</title>
        <authorList>
            <person name="Lu H."/>
        </authorList>
    </citation>
    <scope>NUCLEOTIDE SEQUENCE [LARGE SCALE GENOMIC DNA]</scope>
    <source>
        <strain evidence="3 4">LMG 21963</strain>
    </source>
</reference>
<gene>
    <name evidence="3" type="ORF">VB264_07570</name>
</gene>